<evidence type="ECO:0000256" key="1">
    <source>
        <dbReference type="ARBA" id="ARBA00007583"/>
    </source>
</evidence>
<keyword evidence="2" id="KW-0808">Transferase</keyword>
<organism evidence="6 7">
    <name type="scientific">Monosporascus cannonballus</name>
    <dbReference type="NCBI Taxonomy" id="155416"/>
    <lineage>
        <taxon>Eukaryota</taxon>
        <taxon>Fungi</taxon>
        <taxon>Dikarya</taxon>
        <taxon>Ascomycota</taxon>
        <taxon>Pezizomycotina</taxon>
        <taxon>Sordariomycetes</taxon>
        <taxon>Xylariomycetidae</taxon>
        <taxon>Xylariales</taxon>
        <taxon>Xylariales incertae sedis</taxon>
        <taxon>Monosporascus</taxon>
    </lineage>
</organism>
<dbReference type="InterPro" id="IPR021520">
    <property type="entry name" value="Stealth_CR2"/>
</dbReference>
<evidence type="ECO:0000313" key="6">
    <source>
        <dbReference type="EMBL" id="RYO91370.1"/>
    </source>
</evidence>
<evidence type="ECO:0000259" key="5">
    <source>
        <dbReference type="Pfam" id="PF17101"/>
    </source>
</evidence>
<comment type="caution">
    <text evidence="6">The sequence shown here is derived from an EMBL/GenBank/DDBJ whole genome shotgun (WGS) entry which is preliminary data.</text>
</comment>
<dbReference type="PANTHER" id="PTHR24045">
    <property type="match status" value="1"/>
</dbReference>
<name>A0ABY0HFF1_9PEZI</name>
<gene>
    <name evidence="6" type="ORF">DL762_002223</name>
</gene>
<sequence>MLLSPRTLRAFPFREDPLEKRTFTFRPVRKAVCLLCLLSGGLILFKRQIEPGDLASETYQSYKDLHLRLPPTTQNAISSQWVGGGSALPPSPPNNDLGYHESEEQKTLYDTLPDVVRIPLVEAVRDVELDGWEDEWFAHGRFDVASWGPLEEPKMDFVYNWVNGSDEAFRKIRHQYELKSPLNDDAGKWISRHGTNRYRDWGELRYSLRSLDRYAVGFINKIQILVNSVTDKPEGTGELRPQRPSWLRDDPETDEHVQVLSQEAFFREEERRCLPTFNSLAIESEIYMTPSATDRLVALSDDMFLGMPHAASDFYSPLFGAVMAFKSDHYNVKHLKSSRQRWPTFGEKPFAYYTSYLLNHRFGARARHVQAHFGHSVSRSVMREAMASFPRPAARGACDRFRGESHHYQIYPWYVGFHYSIERFREALLWSFVIARSDTNGDGYLDWTERCMILDAVEPGWQLLSSSDSSEPAKQNPNRDRMYYRLPQMLKKAGLEPPIVNVNVLWTSIDGPETIRNIKCHDFSVDKCFADSFGSPLSDDASYNTDFMASNVFSRLASQHPECGDCLIKFVLASAMRGLEPLLPPKSKPKDRLVVIKALKKYQHTIVDTDAMKFVMIKDADQARMELLDRTVKAGKKYGQYCFNDDVMTEDEEEVSRVKETMTAVFGGLWPEKGRWERDDA</sequence>
<dbReference type="PANTHER" id="PTHR24045:SF0">
    <property type="entry name" value="N-ACETYLGLUCOSAMINE-1-PHOSPHOTRANSFERASE SUBUNITS ALPHA_BETA"/>
    <property type="match status" value="1"/>
</dbReference>
<dbReference type="Pfam" id="PF11380">
    <property type="entry name" value="Stealth_CR2"/>
    <property type="match status" value="1"/>
</dbReference>
<feature type="domain" description="Stealth protein CR2 conserved region 2" evidence="4">
    <location>
        <begin position="197"/>
        <end position="317"/>
    </location>
</feature>
<evidence type="ECO:0000256" key="3">
    <source>
        <dbReference type="SAM" id="MobiDB-lite"/>
    </source>
</evidence>
<dbReference type="EMBL" id="QJNS01000042">
    <property type="protein sequence ID" value="RYO91370.1"/>
    <property type="molecule type" value="Genomic_DNA"/>
</dbReference>
<feature type="region of interest" description="Disordered" evidence="3">
    <location>
        <begin position="232"/>
        <end position="253"/>
    </location>
</feature>
<feature type="domain" description="Stealth protein CR1 conserved region 1" evidence="5">
    <location>
        <begin position="153"/>
        <end position="180"/>
    </location>
</feature>
<evidence type="ECO:0000259" key="4">
    <source>
        <dbReference type="Pfam" id="PF11380"/>
    </source>
</evidence>
<dbReference type="InterPro" id="IPR047141">
    <property type="entry name" value="Stealth"/>
</dbReference>
<evidence type="ECO:0000256" key="2">
    <source>
        <dbReference type="ARBA" id="ARBA00022679"/>
    </source>
</evidence>
<keyword evidence="7" id="KW-1185">Reference proteome</keyword>
<dbReference type="Proteomes" id="UP000294003">
    <property type="component" value="Unassembled WGS sequence"/>
</dbReference>
<accession>A0ABY0HFF1</accession>
<evidence type="ECO:0008006" key="8">
    <source>
        <dbReference type="Google" id="ProtNLM"/>
    </source>
</evidence>
<protein>
    <recommendedName>
        <fullName evidence="8">EF-hand domain-containing protein</fullName>
    </recommendedName>
</protein>
<proteinExistence type="inferred from homology"/>
<comment type="similarity">
    <text evidence="1">Belongs to the stealth family.</text>
</comment>
<feature type="region of interest" description="Disordered" evidence="3">
    <location>
        <begin position="80"/>
        <end position="99"/>
    </location>
</feature>
<dbReference type="Pfam" id="PF17101">
    <property type="entry name" value="Stealth_CR1"/>
    <property type="match status" value="1"/>
</dbReference>
<dbReference type="InterPro" id="IPR031358">
    <property type="entry name" value="Stealth_CR1"/>
</dbReference>
<reference evidence="6 7" key="1">
    <citation type="submission" date="2018-06" db="EMBL/GenBank/DDBJ databases">
        <title>Complete Genomes of Monosporascus.</title>
        <authorList>
            <person name="Robinson A.J."/>
            <person name="Natvig D.O."/>
        </authorList>
    </citation>
    <scope>NUCLEOTIDE SEQUENCE [LARGE SCALE GENOMIC DNA]</scope>
    <source>
        <strain evidence="6 7">CBS 609.92</strain>
    </source>
</reference>
<evidence type="ECO:0000313" key="7">
    <source>
        <dbReference type="Proteomes" id="UP000294003"/>
    </source>
</evidence>